<feature type="transmembrane region" description="Helical" evidence="6">
    <location>
        <begin position="447"/>
        <end position="465"/>
    </location>
</feature>
<protein>
    <submittedName>
        <fullName evidence="8">10978_t:CDS:1</fullName>
    </submittedName>
</protein>
<feature type="transmembrane region" description="Helical" evidence="6">
    <location>
        <begin position="225"/>
        <end position="248"/>
    </location>
</feature>
<dbReference type="Gene3D" id="1.20.1250.20">
    <property type="entry name" value="MFS general substrate transporter like domains"/>
    <property type="match status" value="1"/>
</dbReference>
<dbReference type="AlphaFoldDB" id="A0A9W4SEM4"/>
<comment type="caution">
    <text evidence="8">The sequence shown here is derived from an EMBL/GenBank/DDBJ whole genome shotgun (WGS) entry which is preliminary data.</text>
</comment>
<evidence type="ECO:0000256" key="3">
    <source>
        <dbReference type="ARBA" id="ARBA00022692"/>
    </source>
</evidence>
<feature type="transmembrane region" description="Helical" evidence="6">
    <location>
        <begin position="111"/>
        <end position="131"/>
    </location>
</feature>
<dbReference type="OrthoDB" id="3936150at2759"/>
<feature type="transmembrane region" description="Helical" evidence="6">
    <location>
        <begin position="561"/>
        <end position="582"/>
    </location>
</feature>
<dbReference type="Pfam" id="PF07690">
    <property type="entry name" value="MFS_1"/>
    <property type="match status" value="2"/>
</dbReference>
<feature type="domain" description="Major facilitator superfamily (MFS) profile" evidence="7">
    <location>
        <begin position="74"/>
        <end position="585"/>
    </location>
</feature>
<feature type="transmembrane region" description="Helical" evidence="6">
    <location>
        <begin position="472"/>
        <end position="493"/>
    </location>
</feature>
<evidence type="ECO:0000256" key="2">
    <source>
        <dbReference type="ARBA" id="ARBA00022448"/>
    </source>
</evidence>
<feature type="transmembrane region" description="Helical" evidence="6">
    <location>
        <begin position="74"/>
        <end position="99"/>
    </location>
</feature>
<evidence type="ECO:0000313" key="9">
    <source>
        <dbReference type="Proteomes" id="UP001153678"/>
    </source>
</evidence>
<reference evidence="8" key="1">
    <citation type="submission" date="2022-08" db="EMBL/GenBank/DDBJ databases">
        <authorList>
            <person name="Kallberg Y."/>
            <person name="Tangrot J."/>
            <person name="Rosling A."/>
        </authorList>
    </citation>
    <scope>NUCLEOTIDE SEQUENCE</scope>
    <source>
        <strain evidence="8">Wild A</strain>
    </source>
</reference>
<evidence type="ECO:0000256" key="6">
    <source>
        <dbReference type="SAM" id="Phobius"/>
    </source>
</evidence>
<dbReference type="InterPro" id="IPR020846">
    <property type="entry name" value="MFS_dom"/>
</dbReference>
<dbReference type="Proteomes" id="UP001153678">
    <property type="component" value="Unassembled WGS sequence"/>
</dbReference>
<name>A0A9W4SEM4_9GLOM</name>
<dbReference type="SUPFAM" id="SSF103473">
    <property type="entry name" value="MFS general substrate transporter"/>
    <property type="match status" value="1"/>
</dbReference>
<evidence type="ECO:0000256" key="1">
    <source>
        <dbReference type="ARBA" id="ARBA00004141"/>
    </source>
</evidence>
<keyword evidence="4 6" id="KW-1133">Transmembrane helix</keyword>
<feature type="transmembrane region" description="Helical" evidence="6">
    <location>
        <begin position="400"/>
        <end position="420"/>
    </location>
</feature>
<evidence type="ECO:0000313" key="8">
    <source>
        <dbReference type="EMBL" id="CAI2165731.1"/>
    </source>
</evidence>
<keyword evidence="5 6" id="KW-0472">Membrane</keyword>
<gene>
    <name evidence="8" type="ORF">FWILDA_LOCUS2217</name>
</gene>
<dbReference type="GO" id="GO:0022857">
    <property type="term" value="F:transmembrane transporter activity"/>
    <property type="evidence" value="ECO:0007669"/>
    <property type="project" value="InterPro"/>
</dbReference>
<dbReference type="PANTHER" id="PTHR23511:SF5">
    <property type="entry name" value="MAJOR FACILITATOR-TYPE TRANSPORTER HXNZ-RELATED"/>
    <property type="match status" value="1"/>
</dbReference>
<proteinExistence type="predicted"/>
<dbReference type="InterPro" id="IPR011701">
    <property type="entry name" value="MFS"/>
</dbReference>
<dbReference type="GO" id="GO:0016020">
    <property type="term" value="C:membrane"/>
    <property type="evidence" value="ECO:0007669"/>
    <property type="project" value="UniProtKB-SubCell"/>
</dbReference>
<feature type="transmembrane region" description="Helical" evidence="6">
    <location>
        <begin position="499"/>
        <end position="520"/>
    </location>
</feature>
<feature type="transmembrane region" description="Helical" evidence="6">
    <location>
        <begin position="137"/>
        <end position="159"/>
    </location>
</feature>
<dbReference type="EMBL" id="CAMKVN010000245">
    <property type="protein sequence ID" value="CAI2165731.1"/>
    <property type="molecule type" value="Genomic_DNA"/>
</dbReference>
<dbReference type="CDD" id="cd17316">
    <property type="entry name" value="MFS_SV2_like"/>
    <property type="match status" value="1"/>
</dbReference>
<dbReference type="InterPro" id="IPR036259">
    <property type="entry name" value="MFS_trans_sf"/>
</dbReference>
<keyword evidence="3 6" id="KW-0812">Transmembrane</keyword>
<evidence type="ECO:0000259" key="7">
    <source>
        <dbReference type="PROSITE" id="PS50850"/>
    </source>
</evidence>
<dbReference type="PROSITE" id="PS50850">
    <property type="entry name" value="MFS"/>
    <property type="match status" value="1"/>
</dbReference>
<comment type="subcellular location">
    <subcellularLocation>
        <location evidence="1">Membrane</location>
        <topology evidence="1">Multi-pass membrane protein</topology>
    </subcellularLocation>
</comment>
<organism evidence="8 9">
    <name type="scientific">Funneliformis geosporum</name>
    <dbReference type="NCBI Taxonomy" id="1117311"/>
    <lineage>
        <taxon>Eukaryota</taxon>
        <taxon>Fungi</taxon>
        <taxon>Fungi incertae sedis</taxon>
        <taxon>Mucoromycota</taxon>
        <taxon>Glomeromycotina</taxon>
        <taxon>Glomeromycetes</taxon>
        <taxon>Glomerales</taxon>
        <taxon>Glomeraceae</taxon>
        <taxon>Funneliformis</taxon>
    </lineage>
</organism>
<keyword evidence="9" id="KW-1185">Reference proteome</keyword>
<keyword evidence="2" id="KW-0813">Transport</keyword>
<feature type="transmembrane region" description="Helical" evidence="6">
    <location>
        <begin position="276"/>
        <end position="298"/>
    </location>
</feature>
<evidence type="ECO:0000256" key="4">
    <source>
        <dbReference type="ARBA" id="ARBA00022989"/>
    </source>
</evidence>
<accession>A0A9W4SEM4</accession>
<dbReference type="PANTHER" id="PTHR23511">
    <property type="entry name" value="SYNAPTIC VESICLE GLYCOPROTEIN 2"/>
    <property type="match status" value="1"/>
</dbReference>
<feature type="transmembrane region" description="Helical" evidence="6">
    <location>
        <begin position="532"/>
        <end position="555"/>
    </location>
</feature>
<sequence>MSPKNPNSNDSNEERTMFIEIPSSDVQSTEILAADEEDNFSDDSILLPDDTAKKQTALDAVITKIGMGKFQKQLLVLCGLGWLADNMWLQCIAVILPRVQSMKCLNGSHDLIITYSSLHTYIYYFIVVGHFELPDSLIGVLSSSLFTGMMFGALFWGVLSDTHGRKQAFNWTLAVTTVFGIVSSVAQSFTQLCAMLFLLGFGVGGNMPVDGALFLEFIPKEHQYLLTFMSVFFSLGAVLSSVLAYIILPPNSCHEQTEGTGFVLCDVSKDNNGWRYLLAILGSLTFLMLMSRIFFFRLQESPKYLMSRNRKHDAILVLRKIAKINGNDMQIHSSDFPTTPAASNTNSRNDSFPAFPFPNEPRYLKVKFISDPIAYIKYHISSNLNAVRPLFTKKWITTTVLVWGIWALVSFSYTMFNVFLPKYLESLGLNNGEKENSSLMHDVLKDYVIYSLCGVPGSLAGSWLIETFLGRIGTMSVATFGTALSVFLFSAVKSHSGEVISSAMVNFLATLNYAVIYGYTPEVFESKIRGTACGIASAFGRVAGIIAPVITGILLSVSISVPLYVSASLFGISGVFMVLLPIETKGRQA</sequence>
<evidence type="ECO:0000256" key="5">
    <source>
        <dbReference type="ARBA" id="ARBA00023136"/>
    </source>
</evidence>
<feature type="transmembrane region" description="Helical" evidence="6">
    <location>
        <begin position="195"/>
        <end position="218"/>
    </location>
</feature>